<evidence type="ECO:0000256" key="9">
    <source>
        <dbReference type="HAMAP-Rule" id="MF_01471"/>
    </source>
</evidence>
<proteinExistence type="inferred from homology"/>
<gene>
    <name evidence="10" type="primary">cas2_1</name>
    <name evidence="9" type="synonym">cas2</name>
    <name evidence="10" type="ORF">PRLR5076_08490</name>
</gene>
<comment type="function">
    <text evidence="9">CRISPR (clustered regularly interspaced short palindromic repeat), is an adaptive immune system that provides protection against mobile genetic elements (viruses, transposable elements and conjugative plasmids). CRISPR clusters contain sequences complementary to antecedent mobile elements and target invading nucleic acids. CRISPR clusters are transcribed and processed into CRISPR RNA (crRNA). Functions as a ssRNA-specific endoribonuclease. Involved in the integration of spacer DNA into the CRISPR cassette.</text>
</comment>
<evidence type="ECO:0000256" key="8">
    <source>
        <dbReference type="ARBA" id="ARBA00023118"/>
    </source>
</evidence>
<sequence length="119" mass="14122">MTFNRLNAYHIMWLFVFFDLPVTTKKERHDAALFRKNLEKDGFSMMQFSVYIRHCGSYESMDVHVKRVKSLIPKYGAVSILSVTDKQYSNIYNFRGVPKNQKLKKEIKHISEPIQLELF</sequence>
<dbReference type="SUPFAM" id="SSF143430">
    <property type="entry name" value="TTP0101/SSO1404-like"/>
    <property type="match status" value="1"/>
</dbReference>
<keyword evidence="4 9" id="KW-0479">Metal-binding</keyword>
<evidence type="ECO:0000313" key="11">
    <source>
        <dbReference type="Proteomes" id="UP000825483"/>
    </source>
</evidence>
<keyword evidence="7 9" id="KW-0460">Magnesium</keyword>
<comment type="similarity">
    <text evidence="2 9">Belongs to the CRISPR-associated endoribonuclease Cas2 protein family.</text>
</comment>
<dbReference type="GeneID" id="72468901"/>
<dbReference type="EC" id="3.1.-.-" evidence="9"/>
<protein>
    <recommendedName>
        <fullName evidence="9">CRISPR-associated endoribonuclease Cas2</fullName>
        <ecNumber evidence="9">3.1.-.-</ecNumber>
    </recommendedName>
</protein>
<keyword evidence="5 9" id="KW-0255">Endonuclease</keyword>
<dbReference type="InterPro" id="IPR019199">
    <property type="entry name" value="Virulence_VapD/CRISPR_Cas2"/>
</dbReference>
<feature type="binding site" evidence="9">
    <location>
        <position position="19"/>
    </location>
    <ligand>
        <name>Mg(2+)</name>
        <dbReference type="ChEBI" id="CHEBI:18420"/>
        <note>catalytic</note>
    </ligand>
</feature>
<comment type="subunit">
    <text evidence="9">Homodimer, forms a heterotetramer with a Cas1 homodimer.</text>
</comment>
<accession>A0A9R1C8K5</accession>
<dbReference type="AlphaFoldDB" id="A0A9R1C8K5"/>
<evidence type="ECO:0000256" key="5">
    <source>
        <dbReference type="ARBA" id="ARBA00022759"/>
    </source>
</evidence>
<evidence type="ECO:0000256" key="2">
    <source>
        <dbReference type="ARBA" id="ARBA00009959"/>
    </source>
</evidence>
<dbReference type="GO" id="GO:0051607">
    <property type="term" value="P:defense response to virus"/>
    <property type="evidence" value="ECO:0007669"/>
    <property type="project" value="UniProtKB-UniRule"/>
</dbReference>
<evidence type="ECO:0000256" key="6">
    <source>
        <dbReference type="ARBA" id="ARBA00022801"/>
    </source>
</evidence>
<dbReference type="GO" id="GO:0043571">
    <property type="term" value="P:maintenance of CRISPR repeat elements"/>
    <property type="evidence" value="ECO:0007669"/>
    <property type="project" value="UniProtKB-UniRule"/>
</dbReference>
<evidence type="ECO:0000256" key="3">
    <source>
        <dbReference type="ARBA" id="ARBA00022722"/>
    </source>
</evidence>
<organism evidence="10 11">
    <name type="scientific">Prevotella lacticifex</name>
    <dbReference type="NCBI Taxonomy" id="2854755"/>
    <lineage>
        <taxon>Bacteria</taxon>
        <taxon>Pseudomonadati</taxon>
        <taxon>Bacteroidota</taxon>
        <taxon>Bacteroidia</taxon>
        <taxon>Bacteroidales</taxon>
        <taxon>Prevotellaceae</taxon>
        <taxon>Prevotella</taxon>
    </lineage>
</organism>
<comment type="caution">
    <text evidence="10">The sequence shown here is derived from an EMBL/GenBank/DDBJ whole genome shotgun (WGS) entry which is preliminary data.</text>
</comment>
<evidence type="ECO:0000256" key="4">
    <source>
        <dbReference type="ARBA" id="ARBA00022723"/>
    </source>
</evidence>
<dbReference type="GO" id="GO:0046872">
    <property type="term" value="F:metal ion binding"/>
    <property type="evidence" value="ECO:0007669"/>
    <property type="project" value="UniProtKB-UniRule"/>
</dbReference>
<keyword evidence="8 9" id="KW-0051">Antiviral defense</keyword>
<comment type="cofactor">
    <cofactor evidence="1 9">
        <name>Mg(2+)</name>
        <dbReference type="ChEBI" id="CHEBI:18420"/>
    </cofactor>
</comment>
<dbReference type="InterPro" id="IPR021127">
    <property type="entry name" value="CRISPR_associated_Cas2"/>
</dbReference>
<dbReference type="HAMAP" id="MF_01471">
    <property type="entry name" value="Cas2"/>
    <property type="match status" value="1"/>
</dbReference>
<dbReference type="Proteomes" id="UP000825483">
    <property type="component" value="Unassembled WGS sequence"/>
</dbReference>
<dbReference type="EMBL" id="BPUB01000001">
    <property type="protein sequence ID" value="GJG57998.1"/>
    <property type="molecule type" value="Genomic_DNA"/>
</dbReference>
<dbReference type="NCBIfam" id="TIGR01573">
    <property type="entry name" value="cas2"/>
    <property type="match status" value="1"/>
</dbReference>
<evidence type="ECO:0000256" key="7">
    <source>
        <dbReference type="ARBA" id="ARBA00022842"/>
    </source>
</evidence>
<dbReference type="RefSeq" id="WP_223927128.1">
    <property type="nucleotide sequence ID" value="NZ_BPTU01000005.1"/>
</dbReference>
<dbReference type="GO" id="GO:0004521">
    <property type="term" value="F:RNA endonuclease activity"/>
    <property type="evidence" value="ECO:0007669"/>
    <property type="project" value="InterPro"/>
</dbReference>
<keyword evidence="3 9" id="KW-0540">Nuclease</keyword>
<dbReference type="GO" id="GO:0016787">
    <property type="term" value="F:hydrolase activity"/>
    <property type="evidence" value="ECO:0007669"/>
    <property type="project" value="UniProtKB-KW"/>
</dbReference>
<keyword evidence="6 9" id="KW-0378">Hydrolase</keyword>
<name>A0A9R1C8K5_9BACT</name>
<keyword evidence="11" id="KW-1185">Reference proteome</keyword>
<reference evidence="10" key="1">
    <citation type="journal article" date="2022" name="Int. J. Syst. Evol. Microbiol.">
        <title>Prevotella lacticifex sp. nov., isolated from the rumen of cows.</title>
        <authorList>
            <person name="Shinkai T."/>
            <person name="Ikeyama N."/>
            <person name="Kumagai M."/>
            <person name="Ohmori H."/>
            <person name="Sakamoto M."/>
            <person name="Ohkuma M."/>
            <person name="Mitsumori M."/>
        </authorList>
    </citation>
    <scope>NUCLEOTIDE SEQUENCE</scope>
    <source>
        <strain evidence="10">R5076</strain>
    </source>
</reference>
<evidence type="ECO:0000313" key="10">
    <source>
        <dbReference type="EMBL" id="GJG57998.1"/>
    </source>
</evidence>
<evidence type="ECO:0000256" key="1">
    <source>
        <dbReference type="ARBA" id="ARBA00001946"/>
    </source>
</evidence>
<dbReference type="Pfam" id="PF09827">
    <property type="entry name" value="CRISPR_Cas2"/>
    <property type="match status" value="1"/>
</dbReference>